<dbReference type="SUPFAM" id="SSF53335">
    <property type="entry name" value="S-adenosyl-L-methionine-dependent methyltransferases"/>
    <property type="match status" value="1"/>
</dbReference>
<dbReference type="GO" id="GO:0003677">
    <property type="term" value="F:DNA binding"/>
    <property type="evidence" value="ECO:0007669"/>
    <property type="project" value="InterPro"/>
</dbReference>
<evidence type="ECO:0000256" key="2">
    <source>
        <dbReference type="ARBA" id="ARBA00011900"/>
    </source>
</evidence>
<keyword evidence="5" id="KW-0949">S-adenosyl-L-methionine</keyword>
<evidence type="ECO:0000313" key="10">
    <source>
        <dbReference type="EMBL" id="EFC2245716.1"/>
    </source>
</evidence>
<evidence type="ECO:0000256" key="5">
    <source>
        <dbReference type="ARBA" id="ARBA00022691"/>
    </source>
</evidence>
<evidence type="ECO:0000256" key="4">
    <source>
        <dbReference type="ARBA" id="ARBA00022679"/>
    </source>
</evidence>
<keyword evidence="6" id="KW-0680">Restriction system</keyword>
<gene>
    <name evidence="10" type="ORF">E5H86_07870</name>
</gene>
<dbReference type="GO" id="GO:0009307">
    <property type="term" value="P:DNA restriction-modification system"/>
    <property type="evidence" value="ECO:0007669"/>
    <property type="project" value="UniProtKB-KW"/>
</dbReference>
<dbReference type="GO" id="GO:0032259">
    <property type="term" value="P:methylation"/>
    <property type="evidence" value="ECO:0007669"/>
    <property type="project" value="UniProtKB-KW"/>
</dbReference>
<dbReference type="GO" id="GO:0008170">
    <property type="term" value="F:N-methyltransferase activity"/>
    <property type="evidence" value="ECO:0007669"/>
    <property type="project" value="InterPro"/>
</dbReference>
<dbReference type="AlphaFoldDB" id="A0A0Q3KSX4"/>
<evidence type="ECO:0000256" key="7">
    <source>
        <dbReference type="ARBA" id="ARBA00047942"/>
    </source>
</evidence>
<evidence type="ECO:0000256" key="3">
    <source>
        <dbReference type="ARBA" id="ARBA00022603"/>
    </source>
</evidence>
<dbReference type="InterPro" id="IPR022749">
    <property type="entry name" value="D12N6_MeTrfase_N"/>
</dbReference>
<dbReference type="GO" id="GO:0009007">
    <property type="term" value="F:site-specific DNA-methyltransferase (adenine-specific) activity"/>
    <property type="evidence" value="ECO:0007669"/>
    <property type="project" value="UniProtKB-EC"/>
</dbReference>
<evidence type="ECO:0000313" key="11">
    <source>
        <dbReference type="Proteomes" id="UP000531916"/>
    </source>
</evidence>
<proteinExistence type="inferred from homology"/>
<dbReference type="InterPro" id="IPR003356">
    <property type="entry name" value="DNA_methylase_A-5"/>
</dbReference>
<dbReference type="PANTHER" id="PTHR42933:SF3">
    <property type="entry name" value="TYPE I RESTRICTION ENZYME MJAVIII METHYLASE SUBUNIT"/>
    <property type="match status" value="1"/>
</dbReference>
<dbReference type="Gene3D" id="3.40.50.150">
    <property type="entry name" value="Vaccinia Virus protein VP39"/>
    <property type="match status" value="1"/>
</dbReference>
<dbReference type="PRINTS" id="PR00507">
    <property type="entry name" value="N12N6MTFRASE"/>
</dbReference>
<dbReference type="Pfam" id="PF12161">
    <property type="entry name" value="HsdM_N"/>
    <property type="match status" value="1"/>
</dbReference>
<protein>
    <recommendedName>
        <fullName evidence="2">site-specific DNA-methyltransferase (adenine-specific)</fullName>
        <ecNumber evidence="2">2.1.1.72</ecNumber>
    </recommendedName>
</protein>
<dbReference type="InterPro" id="IPR002052">
    <property type="entry name" value="DNA_methylase_N6_adenine_CS"/>
</dbReference>
<keyword evidence="3 10" id="KW-0489">Methyltransferase</keyword>
<dbReference type="InterPro" id="IPR029063">
    <property type="entry name" value="SAM-dependent_MTases_sf"/>
</dbReference>
<comment type="catalytic activity">
    <reaction evidence="7">
        <text>a 2'-deoxyadenosine in DNA + S-adenosyl-L-methionine = an N(6)-methyl-2'-deoxyadenosine in DNA + S-adenosyl-L-homocysteine + H(+)</text>
        <dbReference type="Rhea" id="RHEA:15197"/>
        <dbReference type="Rhea" id="RHEA-COMP:12418"/>
        <dbReference type="Rhea" id="RHEA-COMP:12419"/>
        <dbReference type="ChEBI" id="CHEBI:15378"/>
        <dbReference type="ChEBI" id="CHEBI:57856"/>
        <dbReference type="ChEBI" id="CHEBI:59789"/>
        <dbReference type="ChEBI" id="CHEBI:90615"/>
        <dbReference type="ChEBI" id="CHEBI:90616"/>
        <dbReference type="EC" id="2.1.1.72"/>
    </reaction>
</comment>
<name>A0A0Q3KSX4_ECOLX</name>
<dbReference type="InterPro" id="IPR038333">
    <property type="entry name" value="T1MK-like_N_sf"/>
</dbReference>
<comment type="caution">
    <text evidence="10">The sequence shown here is derived from an EMBL/GenBank/DDBJ whole genome shotgun (WGS) entry which is preliminary data.</text>
</comment>
<dbReference type="EMBL" id="AASEPP010000009">
    <property type="protein sequence ID" value="EFC2245716.1"/>
    <property type="molecule type" value="Genomic_DNA"/>
</dbReference>
<dbReference type="Proteomes" id="UP000531916">
    <property type="component" value="Unassembled WGS sequence"/>
</dbReference>
<feature type="domain" description="N6 adenine-specific DNA methyltransferase N-terminal" evidence="9">
    <location>
        <begin position="9"/>
        <end position="140"/>
    </location>
</feature>
<evidence type="ECO:0000256" key="6">
    <source>
        <dbReference type="ARBA" id="ARBA00022747"/>
    </source>
</evidence>
<dbReference type="Pfam" id="PF02384">
    <property type="entry name" value="N6_Mtase"/>
    <property type="match status" value="1"/>
</dbReference>
<evidence type="ECO:0000256" key="1">
    <source>
        <dbReference type="ARBA" id="ARBA00006594"/>
    </source>
</evidence>
<accession>A0A0Q3KSX4</accession>
<feature type="domain" description="DNA methylase adenine-specific" evidence="8">
    <location>
        <begin position="162"/>
        <end position="460"/>
    </location>
</feature>
<dbReference type="RefSeq" id="WP_001293292.1">
    <property type="nucleotide sequence ID" value="NZ_AP027212.1"/>
</dbReference>
<dbReference type="Gene3D" id="1.20.1260.30">
    <property type="match status" value="1"/>
</dbReference>
<sequence>MSEMKALHKSLLLACDLFRGKVDSSSYKDYIFSMLLLKYISDIKADYLSDLINEDYSELLEIVSRVPEDASFYKIYHEAKNHGDYIGERIDNSLRLIDQAIDSVCQNRGGYLFESIQFATVNFGARSERDRMLNNLLAIFARPEMNFGYTHDGNDKIKVACRYLFERIASDSAMRGAEFYTPEGISLLFAELLQPKGGDSICDPTCGSGSLLITLGEKIKKSFKSNNYTLFGQEVNRSSWALAKMNMIMHNEINSRIEWGDIISSPQFLDTDNRLMKFDVVASNPPFNIIGWNHDDLVHNDYGRFNLGFPPQAKGDYAFILHMVSTLKSATGRMAILVSHGVLFRGGQEENIRRNLVSEGLLDAVIGLPDRLLFGTGIPTAILIFRKDKKNSNVVFIDASDLAKPVKGRNLITDEIIRKVSECYFERSSVCNFSHVASFDEIQKNDFNLNISRYVKKHEEPAFVDLKGLRQQREELLSTLYELEREMKGFIDN</sequence>
<keyword evidence="4" id="KW-0808">Transferase</keyword>
<organism evidence="10 11">
    <name type="scientific">Escherichia coli</name>
    <dbReference type="NCBI Taxonomy" id="562"/>
    <lineage>
        <taxon>Bacteria</taxon>
        <taxon>Pseudomonadati</taxon>
        <taxon>Pseudomonadota</taxon>
        <taxon>Gammaproteobacteria</taxon>
        <taxon>Enterobacterales</taxon>
        <taxon>Enterobacteriaceae</taxon>
        <taxon>Escherichia</taxon>
    </lineage>
</organism>
<dbReference type="PROSITE" id="PS00092">
    <property type="entry name" value="N6_MTASE"/>
    <property type="match status" value="1"/>
</dbReference>
<reference evidence="10 11" key="1">
    <citation type="submission" date="2019-04" db="EMBL/GenBank/DDBJ databases">
        <authorList>
            <consortium name="NARMS: The National Antimicrobial Resistance Monitoring System"/>
        </authorList>
    </citation>
    <scope>NUCLEOTIDE SEQUENCE [LARGE SCALE GENOMIC DNA]</scope>
    <source>
        <strain evidence="10 11">FSIS11919500</strain>
    </source>
</reference>
<dbReference type="PANTHER" id="PTHR42933">
    <property type="entry name" value="SLR6095 PROTEIN"/>
    <property type="match status" value="1"/>
</dbReference>
<evidence type="ECO:0000259" key="8">
    <source>
        <dbReference type="Pfam" id="PF02384"/>
    </source>
</evidence>
<dbReference type="InterPro" id="IPR051537">
    <property type="entry name" value="DNA_Adenine_Mtase"/>
</dbReference>
<evidence type="ECO:0000259" key="9">
    <source>
        <dbReference type="Pfam" id="PF12161"/>
    </source>
</evidence>
<comment type="similarity">
    <text evidence="1">Belongs to the N(4)/N(6)-methyltransferase family.</text>
</comment>
<dbReference type="EC" id="2.1.1.72" evidence="2"/>